<evidence type="ECO:0000313" key="3">
    <source>
        <dbReference type="Proteomes" id="UP001218218"/>
    </source>
</evidence>
<proteinExistence type="predicted"/>
<evidence type="ECO:0000313" key="2">
    <source>
        <dbReference type="EMBL" id="KAJ7315165.1"/>
    </source>
</evidence>
<protein>
    <submittedName>
        <fullName evidence="2">Uncharacterized protein</fullName>
    </submittedName>
</protein>
<evidence type="ECO:0000256" key="1">
    <source>
        <dbReference type="SAM" id="MobiDB-lite"/>
    </source>
</evidence>
<sequence length="314" mass="35543">MKIATLGHSLKSAQSKFAELIQEFAPPISEEVELVTVVPSHTVRVIAAAAVMLYYRLTTSALHWGQLYSEVTASLRLGRDMLPSPEITDYPYTILSELTIYTITHDRYSSTRCLAFILPHLDLIMTHCRIAALGSLVLRSPTSMTRLTSSLYLDIEHRTGRLHAVPVTGTAVVSTGIQRERPVTQRASRSILPFIQRQPTNLTIFIGKFGVLYTLNIFFGNVFNRIQGKICTQDFGSLEKKEYRQSQCKRIIHEKWSKYFGNMRDSSVSWAKIRRPSTPVDGRDFDGRRLEKPSRRETSGTPDETGRLPVVRDP</sequence>
<accession>A0AAD6ZCG1</accession>
<organism evidence="2 3">
    <name type="scientific">Mycena albidolilacea</name>
    <dbReference type="NCBI Taxonomy" id="1033008"/>
    <lineage>
        <taxon>Eukaryota</taxon>
        <taxon>Fungi</taxon>
        <taxon>Dikarya</taxon>
        <taxon>Basidiomycota</taxon>
        <taxon>Agaricomycotina</taxon>
        <taxon>Agaricomycetes</taxon>
        <taxon>Agaricomycetidae</taxon>
        <taxon>Agaricales</taxon>
        <taxon>Marasmiineae</taxon>
        <taxon>Mycenaceae</taxon>
        <taxon>Mycena</taxon>
    </lineage>
</organism>
<dbReference type="EMBL" id="JARIHO010000063">
    <property type="protein sequence ID" value="KAJ7315165.1"/>
    <property type="molecule type" value="Genomic_DNA"/>
</dbReference>
<reference evidence="2" key="1">
    <citation type="submission" date="2023-03" db="EMBL/GenBank/DDBJ databases">
        <title>Massive genome expansion in bonnet fungi (Mycena s.s.) driven by repeated elements and novel gene families across ecological guilds.</title>
        <authorList>
            <consortium name="Lawrence Berkeley National Laboratory"/>
            <person name="Harder C.B."/>
            <person name="Miyauchi S."/>
            <person name="Viragh M."/>
            <person name="Kuo A."/>
            <person name="Thoen E."/>
            <person name="Andreopoulos B."/>
            <person name="Lu D."/>
            <person name="Skrede I."/>
            <person name="Drula E."/>
            <person name="Henrissat B."/>
            <person name="Morin E."/>
            <person name="Kohler A."/>
            <person name="Barry K."/>
            <person name="LaButti K."/>
            <person name="Morin E."/>
            <person name="Salamov A."/>
            <person name="Lipzen A."/>
            <person name="Mereny Z."/>
            <person name="Hegedus B."/>
            <person name="Baldrian P."/>
            <person name="Stursova M."/>
            <person name="Weitz H."/>
            <person name="Taylor A."/>
            <person name="Grigoriev I.V."/>
            <person name="Nagy L.G."/>
            <person name="Martin F."/>
            <person name="Kauserud H."/>
        </authorList>
    </citation>
    <scope>NUCLEOTIDE SEQUENCE</scope>
    <source>
        <strain evidence="2">CBHHK002</strain>
    </source>
</reference>
<feature type="compositionally biased region" description="Basic and acidic residues" evidence="1">
    <location>
        <begin position="281"/>
        <end position="314"/>
    </location>
</feature>
<dbReference type="Proteomes" id="UP001218218">
    <property type="component" value="Unassembled WGS sequence"/>
</dbReference>
<comment type="caution">
    <text evidence="2">The sequence shown here is derived from an EMBL/GenBank/DDBJ whole genome shotgun (WGS) entry which is preliminary data.</text>
</comment>
<gene>
    <name evidence="2" type="ORF">DFH08DRAFT_820764</name>
</gene>
<keyword evidence="3" id="KW-1185">Reference proteome</keyword>
<name>A0AAD6ZCG1_9AGAR</name>
<dbReference type="AlphaFoldDB" id="A0AAD6ZCG1"/>
<feature type="region of interest" description="Disordered" evidence="1">
    <location>
        <begin position="275"/>
        <end position="314"/>
    </location>
</feature>